<comment type="subcellular location">
    <subcellularLocation>
        <location evidence="1">Cell membrane</location>
        <topology evidence="1">Multi-pass membrane protein</topology>
    </subcellularLocation>
</comment>
<evidence type="ECO:0000256" key="4">
    <source>
        <dbReference type="ARBA" id="ARBA00022475"/>
    </source>
</evidence>
<accession>A0A5S4ZQN1</accession>
<proteinExistence type="inferred from homology"/>
<gene>
    <name evidence="9" type="ORF">LX24_01814</name>
</gene>
<sequence length="348" mass="38691">MSWCNKKTNYRLLLALVPVALLLYFIYLIRGIFLSFLLAVVLAYLLHPLVRAVESQGTSRTTSILIVYAAMFIMVAGLVLYGMPHILSQLYMIADVVPGYTAQLQEFTASLQLEYARAGIPEAVRRIIDERIIWVEQILVQMAEQVVQIIIGLAGYIFNIILAPIFAYYLLKDVEIFTERAAALLPLRWRQDMLELGSEVSRVVDSFIRGYLLVSVITGVMTGIALAFLDMEFALMLGIFAGITNLIPYFGPFIGAIPAVALAMLVSKWMVLKVIIAFVVIQQVEASIISPKILGGRVGLHPLFVILVLLAGGQLFGLTGLILAVPVAAVLRVVYIFAMYRFWPKYNP</sequence>
<reference evidence="9 10" key="1">
    <citation type="submission" date="2019-07" db="EMBL/GenBank/DDBJ databases">
        <title>Genomic Encyclopedia of Type Strains, Phase I: the one thousand microbial genomes (KMG-I) project.</title>
        <authorList>
            <person name="Kyrpides N."/>
        </authorList>
    </citation>
    <scope>NUCLEOTIDE SEQUENCE [LARGE SCALE GENOMIC DNA]</scope>
    <source>
        <strain evidence="9 10">DSM 6562</strain>
    </source>
</reference>
<feature type="transmembrane region" description="Helical" evidence="8">
    <location>
        <begin position="65"/>
        <end position="83"/>
    </location>
</feature>
<evidence type="ECO:0000256" key="7">
    <source>
        <dbReference type="ARBA" id="ARBA00023136"/>
    </source>
</evidence>
<dbReference type="PANTHER" id="PTHR21716">
    <property type="entry name" value="TRANSMEMBRANE PROTEIN"/>
    <property type="match status" value="1"/>
</dbReference>
<evidence type="ECO:0000256" key="2">
    <source>
        <dbReference type="ARBA" id="ARBA00009773"/>
    </source>
</evidence>
<evidence type="ECO:0000256" key="8">
    <source>
        <dbReference type="SAM" id="Phobius"/>
    </source>
</evidence>
<feature type="transmembrane region" description="Helical" evidence="8">
    <location>
        <begin position="12"/>
        <end position="45"/>
    </location>
</feature>
<keyword evidence="7 8" id="KW-0472">Membrane</keyword>
<dbReference type="InterPro" id="IPR002549">
    <property type="entry name" value="AI-2E-like"/>
</dbReference>
<evidence type="ECO:0000313" key="9">
    <source>
        <dbReference type="EMBL" id="TYO95086.1"/>
    </source>
</evidence>
<keyword evidence="5 8" id="KW-0812">Transmembrane</keyword>
<keyword evidence="4" id="KW-1003">Cell membrane</keyword>
<evidence type="ECO:0000313" key="10">
    <source>
        <dbReference type="Proteomes" id="UP000323166"/>
    </source>
</evidence>
<dbReference type="GO" id="GO:0055085">
    <property type="term" value="P:transmembrane transport"/>
    <property type="evidence" value="ECO:0007669"/>
    <property type="project" value="TreeGrafter"/>
</dbReference>
<feature type="transmembrane region" description="Helical" evidence="8">
    <location>
        <begin position="321"/>
        <end position="343"/>
    </location>
</feature>
<keyword evidence="3" id="KW-0813">Transport</keyword>
<feature type="transmembrane region" description="Helical" evidence="8">
    <location>
        <begin position="293"/>
        <end position="315"/>
    </location>
</feature>
<evidence type="ECO:0000256" key="1">
    <source>
        <dbReference type="ARBA" id="ARBA00004651"/>
    </source>
</evidence>
<keyword evidence="10" id="KW-1185">Reference proteome</keyword>
<comment type="similarity">
    <text evidence="2">Belongs to the autoinducer-2 exporter (AI-2E) (TC 2.A.86) family.</text>
</comment>
<feature type="transmembrane region" description="Helical" evidence="8">
    <location>
        <begin position="146"/>
        <end position="171"/>
    </location>
</feature>
<dbReference type="RefSeq" id="WP_166511824.1">
    <property type="nucleotide sequence ID" value="NZ_VNHM01000009.1"/>
</dbReference>
<name>A0A5S4ZQN1_9FIRM</name>
<dbReference type="EMBL" id="VNHM01000009">
    <property type="protein sequence ID" value="TYO95086.1"/>
    <property type="molecule type" value="Genomic_DNA"/>
</dbReference>
<keyword evidence="6 8" id="KW-1133">Transmembrane helix</keyword>
<evidence type="ECO:0000256" key="5">
    <source>
        <dbReference type="ARBA" id="ARBA00022692"/>
    </source>
</evidence>
<feature type="transmembrane region" description="Helical" evidence="8">
    <location>
        <begin position="233"/>
        <end position="251"/>
    </location>
</feature>
<dbReference type="Proteomes" id="UP000323166">
    <property type="component" value="Unassembled WGS sequence"/>
</dbReference>
<dbReference type="Pfam" id="PF01594">
    <property type="entry name" value="AI-2E_transport"/>
    <property type="match status" value="1"/>
</dbReference>
<dbReference type="PANTHER" id="PTHR21716:SF53">
    <property type="entry name" value="PERMEASE PERM-RELATED"/>
    <property type="match status" value="1"/>
</dbReference>
<dbReference type="AlphaFoldDB" id="A0A5S4ZQN1"/>
<protein>
    <submittedName>
        <fullName evidence="9">Putative PurR-regulated permease PerM</fullName>
    </submittedName>
</protein>
<organism evidence="9 10">
    <name type="scientific">Desulfallas thermosapovorans DSM 6562</name>
    <dbReference type="NCBI Taxonomy" id="1121431"/>
    <lineage>
        <taxon>Bacteria</taxon>
        <taxon>Bacillati</taxon>
        <taxon>Bacillota</taxon>
        <taxon>Clostridia</taxon>
        <taxon>Eubacteriales</taxon>
        <taxon>Desulfallaceae</taxon>
        <taxon>Desulfallas</taxon>
    </lineage>
</organism>
<feature type="transmembrane region" description="Helical" evidence="8">
    <location>
        <begin position="208"/>
        <end position="228"/>
    </location>
</feature>
<dbReference type="GO" id="GO:0005886">
    <property type="term" value="C:plasma membrane"/>
    <property type="evidence" value="ECO:0007669"/>
    <property type="project" value="UniProtKB-SubCell"/>
</dbReference>
<feature type="transmembrane region" description="Helical" evidence="8">
    <location>
        <begin position="257"/>
        <end position="281"/>
    </location>
</feature>
<evidence type="ECO:0000256" key="3">
    <source>
        <dbReference type="ARBA" id="ARBA00022448"/>
    </source>
</evidence>
<evidence type="ECO:0000256" key="6">
    <source>
        <dbReference type="ARBA" id="ARBA00022989"/>
    </source>
</evidence>
<comment type="caution">
    <text evidence="9">The sequence shown here is derived from an EMBL/GenBank/DDBJ whole genome shotgun (WGS) entry which is preliminary data.</text>
</comment>